<dbReference type="InterPro" id="IPR042236">
    <property type="entry name" value="PI3K_accessory_sf"/>
</dbReference>
<organism evidence="12 13">
    <name type="scientific">Entamoeba histolytica (strain ATCC 30459 / HM-1:IMSS / ABRM)</name>
    <dbReference type="NCBI Taxonomy" id="294381"/>
    <lineage>
        <taxon>Eukaryota</taxon>
        <taxon>Amoebozoa</taxon>
        <taxon>Evosea</taxon>
        <taxon>Archamoebae</taxon>
        <taxon>Mastigamoebida</taxon>
        <taxon>Entamoebidae</taxon>
        <taxon>Entamoeba</taxon>
    </lineage>
</organism>
<keyword evidence="2 6" id="KW-0808">Transferase</keyword>
<evidence type="ECO:0000256" key="1">
    <source>
        <dbReference type="ARBA" id="ARBA00012073"/>
    </source>
</evidence>
<evidence type="ECO:0000256" key="4">
    <source>
        <dbReference type="ARBA" id="ARBA00022777"/>
    </source>
</evidence>
<evidence type="ECO:0000256" key="8">
    <source>
        <dbReference type="SAM" id="Coils"/>
    </source>
</evidence>
<dbReference type="SUPFAM" id="SSF48371">
    <property type="entry name" value="ARM repeat"/>
    <property type="match status" value="1"/>
</dbReference>
<dbReference type="FunCoup" id="C4LWG8">
    <property type="interactions" value="720"/>
</dbReference>
<reference evidence="12" key="2">
    <citation type="submission" date="2007-03" db="EMBL/GenBank/DDBJ databases">
        <authorList>
            <person name="Lorenzi H."/>
            <person name="Amedeo P."/>
            <person name="Inman J."/>
            <person name="Schobel S."/>
            <person name="Caler E."/>
        </authorList>
    </citation>
    <scope>GENOME REANNOTATION</scope>
    <source>
        <strain evidence="12">HM-1:IMSS</strain>
    </source>
</reference>
<dbReference type="InterPro" id="IPR011009">
    <property type="entry name" value="Kinase-like_dom_sf"/>
</dbReference>
<dbReference type="OMA" id="LHKFAQY"/>
<accession>C4LWG8</accession>
<dbReference type="PROSITE" id="PS00916">
    <property type="entry name" value="PI3_4_KINASE_2"/>
    <property type="match status" value="1"/>
</dbReference>
<dbReference type="Pfam" id="PF00613">
    <property type="entry name" value="PI3Ka"/>
    <property type="match status" value="1"/>
</dbReference>
<dbReference type="CDD" id="cd00896">
    <property type="entry name" value="PI3Kc_III"/>
    <property type="match status" value="1"/>
</dbReference>
<dbReference type="InterPro" id="IPR015433">
    <property type="entry name" value="PI3/4_kinase"/>
</dbReference>
<dbReference type="InterPro" id="IPR018936">
    <property type="entry name" value="PI3/4_kinase_CS"/>
</dbReference>
<comment type="similarity">
    <text evidence="6 7">Belongs to the PI3/PI4-kinase family.</text>
</comment>
<dbReference type="InterPro" id="IPR000403">
    <property type="entry name" value="PI3/4_kinase_cat_dom"/>
</dbReference>
<dbReference type="Gene3D" id="3.30.1010.10">
    <property type="entry name" value="Phosphatidylinositol 3-kinase Catalytic Subunit, Chain A, domain 4"/>
    <property type="match status" value="1"/>
</dbReference>
<dbReference type="GO" id="GO:0005524">
    <property type="term" value="F:ATP binding"/>
    <property type="evidence" value="ECO:0007669"/>
    <property type="project" value="UniProtKB-UniRule"/>
</dbReference>
<dbReference type="SUPFAM" id="SSF56112">
    <property type="entry name" value="Protein kinase-like (PK-like)"/>
    <property type="match status" value="1"/>
</dbReference>
<evidence type="ECO:0000256" key="3">
    <source>
        <dbReference type="ARBA" id="ARBA00022741"/>
    </source>
</evidence>
<keyword evidence="8" id="KW-0175">Coiled coil</keyword>
<dbReference type="SUPFAM" id="SSF49562">
    <property type="entry name" value="C2 domain (Calcium/lipid-binding domain, CaLB)"/>
    <property type="match status" value="1"/>
</dbReference>
<dbReference type="InterPro" id="IPR001263">
    <property type="entry name" value="PI3K_accessory_dom"/>
</dbReference>
<dbReference type="InParanoid" id="C4LWG8"/>
<evidence type="ECO:0000256" key="6">
    <source>
        <dbReference type="PIRNR" id="PIRNR000587"/>
    </source>
</evidence>
<feature type="coiled-coil region" evidence="8">
    <location>
        <begin position="152"/>
        <end position="187"/>
    </location>
</feature>
<dbReference type="RefSeq" id="XP_656932.1">
    <property type="nucleotide sequence ID" value="XM_651840.1"/>
</dbReference>
<evidence type="ECO:0000259" key="9">
    <source>
        <dbReference type="PROSITE" id="PS50290"/>
    </source>
</evidence>
<feature type="domain" description="PI3K/PI4K catalytic" evidence="9">
    <location>
        <begin position="547"/>
        <end position="819"/>
    </location>
</feature>
<dbReference type="InterPro" id="IPR008290">
    <property type="entry name" value="PI3K_Vps34"/>
</dbReference>
<dbReference type="VEuPathDB" id="AmoebaDB:EHI8A_003200"/>
<dbReference type="GO" id="GO:0036092">
    <property type="term" value="P:phosphatidylinositol-3-phosphate biosynthetic process"/>
    <property type="evidence" value="ECO:0000318"/>
    <property type="project" value="GO_Central"/>
</dbReference>
<dbReference type="PROSITE" id="PS00915">
    <property type="entry name" value="PI3_4_KINASE_1"/>
    <property type="match status" value="1"/>
</dbReference>
<dbReference type="GeneID" id="3411249"/>
<evidence type="ECO:0000259" key="11">
    <source>
        <dbReference type="PROSITE" id="PS51547"/>
    </source>
</evidence>
<dbReference type="Gene3D" id="2.60.40.150">
    <property type="entry name" value="C2 domain"/>
    <property type="match status" value="1"/>
</dbReference>
<dbReference type="PROSITE" id="PS51547">
    <property type="entry name" value="C2_PI3K"/>
    <property type="match status" value="1"/>
</dbReference>
<dbReference type="EMBL" id="DS571163">
    <property type="protein sequence ID" value="EAL51552.1"/>
    <property type="molecule type" value="Genomic_DNA"/>
</dbReference>
<dbReference type="InterPro" id="IPR057756">
    <property type="entry name" value="PI3-kinase_type3/VPS34_cat"/>
</dbReference>
<dbReference type="FunFam" id="1.10.1070.11:FF:000048">
    <property type="entry name" value="Phosphatidylinositol 3-kinase, putative"/>
    <property type="match status" value="1"/>
</dbReference>
<dbReference type="Pfam" id="PF00454">
    <property type="entry name" value="PI3_PI4_kinase"/>
    <property type="match status" value="2"/>
</dbReference>
<dbReference type="GO" id="GO:0034272">
    <property type="term" value="C:phosphatidylinositol 3-kinase complex, class III, type II"/>
    <property type="evidence" value="ECO:0000318"/>
    <property type="project" value="GO_Central"/>
</dbReference>
<dbReference type="KEGG" id="ehi:EHI_096560"/>
<dbReference type="SMART" id="SM00145">
    <property type="entry name" value="PI3Ka"/>
    <property type="match status" value="1"/>
</dbReference>
<dbReference type="GO" id="GO:0048015">
    <property type="term" value="P:phosphatidylinositol-mediated signaling"/>
    <property type="evidence" value="ECO:0000318"/>
    <property type="project" value="GO_Central"/>
</dbReference>
<evidence type="ECO:0000313" key="12">
    <source>
        <dbReference type="EMBL" id="EAL51552.1"/>
    </source>
</evidence>
<dbReference type="GO" id="GO:0016020">
    <property type="term" value="C:membrane"/>
    <property type="evidence" value="ECO:0000318"/>
    <property type="project" value="GO_Central"/>
</dbReference>
<dbReference type="Pfam" id="PF00792">
    <property type="entry name" value="PI3K_C2"/>
    <property type="match status" value="1"/>
</dbReference>
<dbReference type="GO" id="GO:0000425">
    <property type="term" value="P:pexophagy"/>
    <property type="evidence" value="ECO:0000318"/>
    <property type="project" value="GO_Central"/>
</dbReference>
<sequence>MASGEQYQVFYLTGEINEFVQICISSMDGDIDYAKIGMPEFPKTKPNQVWIGATLISGGVPIAIEEERTPTRDYISKAEWNDRIVFPIQYKDLSEDAVVVFRVYCYHVEKGYVPVGDAVLPLFSSDKGNVLRKGTKRVKVEPCKKSNCSISLDVEEYERQRLQRLILDEKEERISTKKNALERAEKYQTKMMSGTSTTDFLDQFTASIVPAFRQEEEKRTGSLIYISVILPEFDHPVKIQRNEKIPSELPTGLTQGRTTEDGPVTELNFIGQSNEMAGEKMYMKLTASLDAKGMGDNKPVSIMEYKKLEAISRMPASVTVLNAEQKALLRRYGRYLAATNPKALNIFLTQAIDWEDPHEAAEAIEFVKIWQKIDVEDALGLLSINDSNVRSYAVDSLKSTTDEEFENYLFSFVQALRLESQEKPGKRYLTDYLIERCRENFVLGNWFYWYLTVECGCTNGDITFYKWVRDMFGYKRNPEHKKETEKQIKLISEITKLQLQFIASPLSRPEKLEQLKQWIESPLVKEIFADGSIALPLNPRVYVKGINPKSSYIFKSNKAPLKLPFIVDTEKTKTKGKINYENKEFIVIVKHGDDLRQDQLIVQMIALMDNLLKKDLMDLKLTPYHVVATSPVDGMVEFIPSDGMGDIIKDGTLRDYLMKMNGGSIPTQVMNNFIRSVAGNSVITYLLGVGDRHLDNLLVRGNGVMFHIDFGYILGKECKPFPPPMKLCKEIVECMGGKGSTQYQDFTKLCCECYNSIRKSSKLIMNLFQLMTDSNIAVFQEMGVKVIIKLKEKLRMDISDERAAKIMVGLIETSVNALFPVFVDSFHDFVQYWVCFSIQLYLMYINTIK</sequence>
<dbReference type="GO" id="GO:0005777">
    <property type="term" value="C:peroxisome"/>
    <property type="evidence" value="ECO:0000318"/>
    <property type="project" value="GO_Central"/>
</dbReference>
<protein>
    <recommendedName>
        <fullName evidence="1">phosphatidylinositol 3-kinase</fullName>
        <ecNumber evidence="1">2.7.1.137</ecNumber>
    </recommendedName>
</protein>
<keyword evidence="5 6" id="KW-0067">ATP-binding</keyword>
<evidence type="ECO:0000313" key="13">
    <source>
        <dbReference type="Proteomes" id="UP000001926"/>
    </source>
</evidence>
<keyword evidence="3 6" id="KW-0547">Nucleotide-binding</keyword>
<dbReference type="PIRSF" id="PIRSF000587">
    <property type="entry name" value="PI3K_Vps34"/>
    <property type="match status" value="1"/>
</dbReference>
<dbReference type="GO" id="GO:0034271">
    <property type="term" value="C:phosphatidylinositol 3-kinase complex, class III, type I"/>
    <property type="evidence" value="ECO:0000318"/>
    <property type="project" value="GO_Central"/>
</dbReference>
<dbReference type="PROSITE" id="PS51545">
    <property type="entry name" value="PIK_HELICAL"/>
    <property type="match status" value="1"/>
</dbReference>
<dbReference type="GO" id="GO:0005737">
    <property type="term" value="C:cytoplasm"/>
    <property type="evidence" value="ECO:0000318"/>
    <property type="project" value="GO_Central"/>
</dbReference>
<dbReference type="SMART" id="SM00146">
    <property type="entry name" value="PI3Kc"/>
    <property type="match status" value="1"/>
</dbReference>
<dbReference type="Gene3D" id="1.25.40.70">
    <property type="entry name" value="Phosphatidylinositol 3-kinase, accessory domain (PIK)"/>
    <property type="match status" value="1"/>
</dbReference>
<dbReference type="GO" id="GO:0000045">
    <property type="term" value="P:autophagosome assembly"/>
    <property type="evidence" value="ECO:0000318"/>
    <property type="project" value="GO_Central"/>
</dbReference>
<dbReference type="VEuPathDB" id="AmoebaDB:EHI5A_005330"/>
<dbReference type="EC" id="2.7.1.137" evidence="1"/>
<dbReference type="FunFam" id="3.30.1010.10:FF:000016">
    <property type="entry name" value="Phosphatidylinositol 3-kinase catalytic subunit type 3"/>
    <property type="match status" value="1"/>
</dbReference>
<dbReference type="GO" id="GO:0006897">
    <property type="term" value="P:endocytosis"/>
    <property type="evidence" value="ECO:0000318"/>
    <property type="project" value="GO_Central"/>
</dbReference>
<dbReference type="InterPro" id="IPR036940">
    <property type="entry name" value="PI3/4_kinase_cat_sf"/>
</dbReference>
<dbReference type="HOGENOM" id="CLU_004869_0_0_1"/>
<dbReference type="PANTHER" id="PTHR10048:SF7">
    <property type="entry name" value="PHOSPHATIDYLINOSITOL 3-KINASE CATALYTIC SUBUNIT TYPE 3"/>
    <property type="match status" value="1"/>
</dbReference>
<evidence type="ECO:0000256" key="5">
    <source>
        <dbReference type="ARBA" id="ARBA00022840"/>
    </source>
</evidence>
<name>C4LWG8_ENTH1</name>
<keyword evidence="13" id="KW-1185">Reference proteome</keyword>
<dbReference type="Gene3D" id="1.10.1070.11">
    <property type="entry name" value="Phosphatidylinositol 3-/4-kinase, catalytic domain"/>
    <property type="match status" value="1"/>
</dbReference>
<keyword evidence="4 6" id="KW-0418">Kinase</keyword>
<dbReference type="InterPro" id="IPR002420">
    <property type="entry name" value="PI3K-type_C2_dom"/>
</dbReference>
<evidence type="ECO:0000256" key="7">
    <source>
        <dbReference type="PROSITE-ProRule" id="PRU00880"/>
    </source>
</evidence>
<gene>
    <name evidence="12" type="ORF">EHI_096560</name>
</gene>
<dbReference type="InterPro" id="IPR016024">
    <property type="entry name" value="ARM-type_fold"/>
</dbReference>
<dbReference type="VEuPathDB" id="AmoebaDB:KM1_003910"/>
<dbReference type="PANTHER" id="PTHR10048">
    <property type="entry name" value="PHOSPHATIDYLINOSITOL KINASE"/>
    <property type="match status" value="1"/>
</dbReference>
<proteinExistence type="inferred from homology"/>
<dbReference type="GO" id="GO:0005768">
    <property type="term" value="C:endosome"/>
    <property type="evidence" value="ECO:0000318"/>
    <property type="project" value="GO_Central"/>
</dbReference>
<dbReference type="GO" id="GO:0016303">
    <property type="term" value="F:1-phosphatidylinositol-3-kinase activity"/>
    <property type="evidence" value="ECO:0000318"/>
    <property type="project" value="GO_Central"/>
</dbReference>
<evidence type="ECO:0000256" key="2">
    <source>
        <dbReference type="ARBA" id="ARBA00022679"/>
    </source>
</evidence>
<dbReference type="AlphaFoldDB" id="C4LWG8"/>
<dbReference type="Proteomes" id="UP000001926">
    <property type="component" value="Partially assembled WGS sequence"/>
</dbReference>
<dbReference type="GO" id="GO:0000407">
    <property type="term" value="C:phagophore assembly site"/>
    <property type="evidence" value="ECO:0000318"/>
    <property type="project" value="GO_Central"/>
</dbReference>
<dbReference type="STRING" id="5759.C4LWG8"/>
<feature type="domain" description="C2 PI3K-type" evidence="11">
    <location>
        <begin position="16"/>
        <end position="173"/>
    </location>
</feature>
<dbReference type="InterPro" id="IPR035892">
    <property type="entry name" value="C2_domain_sf"/>
</dbReference>
<feature type="domain" description="PIK helical" evidence="10">
    <location>
        <begin position="294"/>
        <end position="474"/>
    </location>
</feature>
<reference evidence="12" key="1">
    <citation type="journal article" date="2005" name="Nature">
        <title>The genome of the protist parasite Entamoeba histolytica.</title>
        <authorList>
            <person name="Loftus B."/>
            <person name="Anderson I."/>
            <person name="Davies R."/>
            <person name="Alsmark U.C."/>
            <person name="Samuelson J."/>
            <person name="Amedeo P."/>
            <person name="Roncaglia P."/>
            <person name="Berriman M."/>
            <person name="Hirt R.P."/>
            <person name="Mann B.J."/>
            <person name="Nozaki T."/>
            <person name="Suh B."/>
            <person name="Pop M."/>
            <person name="Duchene M."/>
            <person name="Ackers J."/>
            <person name="Tannich E."/>
            <person name="Leippe M."/>
            <person name="Hofer M."/>
            <person name="Bruchhaus I."/>
            <person name="Willhoeft U."/>
            <person name="Bhattacharya A."/>
            <person name="Chillingworth T."/>
            <person name="Churcher C."/>
            <person name="Hance Z."/>
            <person name="Harris B."/>
            <person name="Harris D."/>
            <person name="Jagels K."/>
            <person name="Moule S."/>
            <person name="Mungall K."/>
            <person name="Ormond D."/>
            <person name="Squares R."/>
            <person name="Whitehead S."/>
            <person name="Quail M.A."/>
            <person name="Rabbinowitsch E."/>
            <person name="Norbertczak H."/>
            <person name="Price C."/>
            <person name="Wang Z."/>
            <person name="Guillen N."/>
            <person name="Gilchrist C."/>
            <person name="Stroup S.E."/>
            <person name="Bhattacharya S."/>
            <person name="Lohia A."/>
            <person name="Foster P.G."/>
            <person name="Sicheritz-Ponten T."/>
            <person name="Weber C."/>
            <person name="Singh U."/>
            <person name="Mukherjee C."/>
            <person name="El-Sayed N.M."/>
            <person name="Petri W.A.Jr."/>
            <person name="Clark C.G."/>
            <person name="Embley T.M."/>
            <person name="Barrell B."/>
            <person name="Fraser C.M."/>
            <person name="Hall N."/>
        </authorList>
    </citation>
    <scope>NUCLEOTIDE SEQUENCE [LARGE SCALE GENOMIC DNA]</scope>
    <source>
        <strain evidence="12">HM-1:IMSS</strain>
    </source>
</reference>
<dbReference type="PROSITE" id="PS50290">
    <property type="entry name" value="PI3_4_KINASE_3"/>
    <property type="match status" value="1"/>
</dbReference>
<evidence type="ECO:0000259" key="10">
    <source>
        <dbReference type="PROSITE" id="PS51545"/>
    </source>
</evidence>
<dbReference type="VEuPathDB" id="AmoebaDB:EHI7A_001370"/>
<dbReference type="OrthoDB" id="67688at2759"/>
<dbReference type="VEuPathDB" id="AmoebaDB:EHI_096560"/>